<organism evidence="3 4">
    <name type="scientific">Iningainema tapete BLCC-T55</name>
    <dbReference type="NCBI Taxonomy" id="2748662"/>
    <lineage>
        <taxon>Bacteria</taxon>
        <taxon>Bacillati</taxon>
        <taxon>Cyanobacteriota</taxon>
        <taxon>Cyanophyceae</taxon>
        <taxon>Nostocales</taxon>
        <taxon>Scytonemataceae</taxon>
        <taxon>Iningainema tapete</taxon>
    </lineage>
</organism>
<dbReference type="Gene3D" id="3.40.1620.10">
    <property type="entry name" value="YefM-like domain"/>
    <property type="match status" value="1"/>
</dbReference>
<comment type="function">
    <text evidence="2">Antitoxin component of a type II toxin-antitoxin (TA) system.</text>
</comment>
<name>A0A8J6XTV4_9CYAN</name>
<gene>
    <name evidence="3" type="ORF">ICL16_36935</name>
</gene>
<keyword evidence="4" id="KW-1185">Reference proteome</keyword>
<comment type="caution">
    <text evidence="3">The sequence shown here is derived from an EMBL/GenBank/DDBJ whole genome shotgun (WGS) entry which is preliminary data.</text>
</comment>
<evidence type="ECO:0000313" key="3">
    <source>
        <dbReference type="EMBL" id="MBD2777486.1"/>
    </source>
</evidence>
<dbReference type="Pfam" id="PF02604">
    <property type="entry name" value="PhdYeFM_antitox"/>
    <property type="match status" value="1"/>
</dbReference>
<comment type="similarity">
    <text evidence="1 2">Belongs to the phD/YefM antitoxin family.</text>
</comment>
<dbReference type="Proteomes" id="UP000629098">
    <property type="component" value="Unassembled WGS sequence"/>
</dbReference>
<dbReference type="EMBL" id="JACXAE010000110">
    <property type="protein sequence ID" value="MBD2777486.1"/>
    <property type="molecule type" value="Genomic_DNA"/>
</dbReference>
<dbReference type="InterPro" id="IPR006442">
    <property type="entry name" value="Antitoxin_Phd/YefM"/>
</dbReference>
<dbReference type="InterPro" id="IPR036165">
    <property type="entry name" value="YefM-like_sf"/>
</dbReference>
<evidence type="ECO:0000256" key="1">
    <source>
        <dbReference type="ARBA" id="ARBA00009981"/>
    </source>
</evidence>
<reference evidence="3" key="1">
    <citation type="submission" date="2020-09" db="EMBL/GenBank/DDBJ databases">
        <title>Iningainema tapete sp. nov. (Scytonemataceae, Cyanobacteria) from greenhouses in central Florida (USA) produces two types of nodularin with biosynthetic potential for microcystin-LR and anabaenopeptins.</title>
        <authorList>
            <person name="Berthold D.E."/>
            <person name="Lefler F.W."/>
            <person name="Huang I.-S."/>
            <person name="Abdulla H."/>
            <person name="Zimba P.V."/>
            <person name="Laughinghouse H.D. IV."/>
        </authorList>
    </citation>
    <scope>NUCLEOTIDE SEQUENCE</scope>
    <source>
        <strain evidence="3">BLCCT55</strain>
    </source>
</reference>
<dbReference type="AlphaFoldDB" id="A0A8J6XTV4"/>
<proteinExistence type="inferred from homology"/>
<dbReference type="NCBIfam" id="TIGR01552">
    <property type="entry name" value="phd_fam"/>
    <property type="match status" value="1"/>
</dbReference>
<dbReference type="PANTHER" id="PTHR35377">
    <property type="entry name" value="ANTITOXIN VAPB49-RELATED-RELATED"/>
    <property type="match status" value="1"/>
</dbReference>
<accession>A0A8J6XTV4</accession>
<evidence type="ECO:0000313" key="4">
    <source>
        <dbReference type="Proteomes" id="UP000629098"/>
    </source>
</evidence>
<dbReference type="InterPro" id="IPR051416">
    <property type="entry name" value="phD-YefM_TA_antitoxins"/>
</dbReference>
<dbReference type="RefSeq" id="WP_190836550.1">
    <property type="nucleotide sequence ID" value="NZ_CAWPPI010000110.1"/>
</dbReference>
<protein>
    <recommendedName>
        <fullName evidence="2">Antitoxin</fullName>
    </recommendedName>
</protein>
<dbReference type="SUPFAM" id="SSF143120">
    <property type="entry name" value="YefM-like"/>
    <property type="match status" value="1"/>
</dbReference>
<sequence>MFVSVSEVQMRLSQLLNQVEQGEEIIITREGRMIARLSPMEQTKRCLSNHAQLRASQPLAKTSSVEILQNLRTEARY</sequence>
<evidence type="ECO:0000256" key="2">
    <source>
        <dbReference type="RuleBase" id="RU362080"/>
    </source>
</evidence>